<sequence length="79" mass="8933">MIRLAVLLDAETLSEVPATPPDRMHQLTGDRDEQFAVYLVHPYRLVFVPAHDPLPRKEDGGINIEQVTAITVLEVVDYH</sequence>
<dbReference type="InterPro" id="IPR035093">
    <property type="entry name" value="RelE/ParE_toxin_dom_sf"/>
</dbReference>
<comment type="caution">
    <text evidence="1">The sequence shown here is derived from an EMBL/GenBank/DDBJ whole genome shotgun (WGS) entry which is preliminary data.</text>
</comment>
<dbReference type="AlphaFoldDB" id="A0A6B1D6X0"/>
<dbReference type="EMBL" id="VXMH01000051">
    <property type="protein sequence ID" value="MYC95304.1"/>
    <property type="molecule type" value="Genomic_DNA"/>
</dbReference>
<proteinExistence type="predicted"/>
<protein>
    <submittedName>
        <fullName evidence="1">Killer suppression protein</fullName>
    </submittedName>
</protein>
<gene>
    <name evidence="1" type="ORF">F4X14_10055</name>
</gene>
<reference evidence="1" key="1">
    <citation type="submission" date="2019-09" db="EMBL/GenBank/DDBJ databases">
        <title>Characterisation of the sponge microbiome using genome-centric metagenomics.</title>
        <authorList>
            <person name="Engelberts J.P."/>
            <person name="Robbins S.J."/>
            <person name="De Goeij J.M."/>
            <person name="Aranda M."/>
            <person name="Bell S.C."/>
            <person name="Webster N.S."/>
        </authorList>
    </citation>
    <scope>NUCLEOTIDE SEQUENCE</scope>
    <source>
        <strain evidence="1">SB0661_bin_32</strain>
    </source>
</reference>
<name>A0A6B1D6X0_9CHLR</name>
<dbReference type="Gene3D" id="3.30.2310.20">
    <property type="entry name" value="RelE-like"/>
    <property type="match status" value="1"/>
</dbReference>
<organism evidence="1">
    <name type="scientific">Caldilineaceae bacterium SB0661_bin_32</name>
    <dbReference type="NCBI Taxonomy" id="2605255"/>
    <lineage>
        <taxon>Bacteria</taxon>
        <taxon>Bacillati</taxon>
        <taxon>Chloroflexota</taxon>
        <taxon>Caldilineae</taxon>
        <taxon>Caldilineales</taxon>
        <taxon>Caldilineaceae</taxon>
    </lineage>
</organism>
<evidence type="ECO:0000313" key="1">
    <source>
        <dbReference type="EMBL" id="MYC95304.1"/>
    </source>
</evidence>
<accession>A0A6B1D6X0</accession>